<sequence>MHTNFPTDVKEQFKAAASIPESKQKGSGYFLLVRERRCDSSLDREENN</sequence>
<dbReference type="Proteomes" id="UP000008152">
    <property type="component" value="Chromosome I"/>
</dbReference>
<reference evidence="1 2" key="1">
    <citation type="submission" date="2007-08" db="EMBL/GenBank/DDBJ databases">
        <authorList>
            <consortium name="The Vibrio harveyi Genome Sequencing Project"/>
            <person name="Bassler B."/>
            <person name="Clifton S.W."/>
            <person name="Fulton L."/>
            <person name="Delehaunty K."/>
            <person name="Fronick C."/>
            <person name="Harrison M."/>
            <person name="Markivic C."/>
            <person name="Fulton R."/>
            <person name="Tin-Wollam A.-M."/>
            <person name="Shah N."/>
            <person name="Pepin K."/>
            <person name="Nash W."/>
            <person name="Thiruvilangam P."/>
            <person name="Bhonagiri V."/>
            <person name="Waters C."/>
            <person name="Tu K.C."/>
            <person name="Irgon J."/>
            <person name="Wilson R.K."/>
        </authorList>
    </citation>
    <scope>NUCLEOTIDE SEQUENCE [LARGE SCALE GENOMIC DNA]</scope>
    <source>
        <strain evidence="2">ATCC BAA-1116 / BB120</strain>
    </source>
</reference>
<name>A7MU55_VIBC1</name>
<dbReference type="AlphaFoldDB" id="A7MU55"/>
<dbReference type="EMBL" id="CP000789">
    <property type="protein sequence ID" value="ABU70044.1"/>
    <property type="molecule type" value="Genomic_DNA"/>
</dbReference>
<protein>
    <submittedName>
        <fullName evidence="1">Uncharacterized protein</fullName>
    </submittedName>
</protein>
<dbReference type="KEGG" id="vha:VIBHAR_01051"/>
<evidence type="ECO:0000313" key="1">
    <source>
        <dbReference type="EMBL" id="ABU70044.1"/>
    </source>
</evidence>
<organism evidence="1 2">
    <name type="scientific">Vibrio campbellii (strain ATCC BAA-1116)</name>
    <dbReference type="NCBI Taxonomy" id="2902295"/>
    <lineage>
        <taxon>Bacteria</taxon>
        <taxon>Pseudomonadati</taxon>
        <taxon>Pseudomonadota</taxon>
        <taxon>Gammaproteobacteria</taxon>
        <taxon>Vibrionales</taxon>
        <taxon>Vibrionaceae</taxon>
        <taxon>Vibrio</taxon>
    </lineage>
</organism>
<evidence type="ECO:0000313" key="2">
    <source>
        <dbReference type="Proteomes" id="UP000008152"/>
    </source>
</evidence>
<gene>
    <name evidence="1" type="ordered locus">VIBHAR_01051</name>
</gene>
<proteinExistence type="predicted"/>
<accession>A7MU55</accession>